<dbReference type="OrthoDB" id="15364at2157"/>
<accession>A2BLS0</accession>
<feature type="region of interest" description="Disordered" evidence="1">
    <location>
        <begin position="363"/>
        <end position="385"/>
    </location>
</feature>
<dbReference type="HOGENOM" id="CLU_048986_0_0_2"/>
<dbReference type="EMBL" id="CP000493">
    <property type="protein sequence ID" value="ABM80931.1"/>
    <property type="molecule type" value="Genomic_DNA"/>
</dbReference>
<keyword evidence="2" id="KW-0472">Membrane</keyword>
<keyword evidence="2" id="KW-0812">Transmembrane</keyword>
<dbReference type="AlphaFoldDB" id="A2BLS0"/>
<dbReference type="Pfam" id="PF04123">
    <property type="entry name" value="DUF373"/>
    <property type="match status" value="1"/>
</dbReference>
<reference evidence="3 4" key="1">
    <citation type="journal article" date="2007" name="Archaea">
        <title>The genome of Hyperthermus butylicus: a sulfur-reducing, peptide fermenting, neutrophilic Crenarchaeote growing up to 108 degrees C.</title>
        <authorList>
            <person name="Brugger K."/>
            <person name="Chen L."/>
            <person name="Stark M."/>
            <person name="Zibat A."/>
            <person name="Redder P."/>
            <person name="Ruepp A."/>
            <person name="Awayez M."/>
            <person name="She Q."/>
            <person name="Garrett R.A."/>
            <person name="Klenk H.P."/>
        </authorList>
    </citation>
    <scope>NUCLEOTIDE SEQUENCE [LARGE SCALE GENOMIC DNA]</scope>
    <source>
        <strain evidence="4">DSM 5456 / JCM 9403 / PLM1-5</strain>
    </source>
</reference>
<dbReference type="STRING" id="415426.Hbut_1088"/>
<keyword evidence="4" id="KW-1185">Reference proteome</keyword>
<feature type="transmembrane region" description="Helical" evidence="2">
    <location>
        <begin position="219"/>
        <end position="241"/>
    </location>
</feature>
<feature type="transmembrane region" description="Helical" evidence="2">
    <location>
        <begin position="332"/>
        <end position="350"/>
    </location>
</feature>
<dbReference type="PANTHER" id="PTHR38815:SF1">
    <property type="entry name" value="DUF373 FAMILY PROTEIN"/>
    <property type="match status" value="1"/>
</dbReference>
<evidence type="ECO:0000313" key="3">
    <source>
        <dbReference type="EMBL" id="ABM80931.1"/>
    </source>
</evidence>
<gene>
    <name evidence="3" type="ordered locus">Hbut_1088</name>
</gene>
<dbReference type="InterPro" id="IPR007254">
    <property type="entry name" value="DUF373"/>
</dbReference>
<evidence type="ECO:0000256" key="2">
    <source>
        <dbReference type="SAM" id="Phobius"/>
    </source>
</evidence>
<sequence>MPERKKLLVLAVDIDNDLGKAGLQTPILGRREVLDTAVRFALYDPEDSDANVLFAAVKLADELRRQGYEAEPAVVAGSELGGVEATLIARSQLEELVSKYNPDGIVLVSDGSEDELLLHMISSIRPVYGVHRVVVKQHRGVEETYVLLARYIRKAFTEPRFSRLFLGVPGVILVVFSMLALMNMLRQALLIGLMIAGLAMVVRGFDIEDKIVHALTETPVTLVAYVVAGISAAIAVGLTAAQLHASEQLTPHDMASLVRGVTALLGFSASIAILGHAASKFISGSIRLAREITAIAVIIAAVALADSIADALEATETVTLTEFIASLVRVNFHMYAIGSVVAVAVTWRLAKSLEKAIARTYAPSSGKSGEHEEAQTRQTRATSAE</sequence>
<dbReference type="eggNOG" id="arCOG04151">
    <property type="taxonomic scope" value="Archaea"/>
</dbReference>
<evidence type="ECO:0000313" key="4">
    <source>
        <dbReference type="Proteomes" id="UP000002593"/>
    </source>
</evidence>
<proteinExistence type="predicted"/>
<feature type="transmembrane region" description="Helical" evidence="2">
    <location>
        <begin position="188"/>
        <end position="207"/>
    </location>
</feature>
<evidence type="ECO:0008006" key="5">
    <source>
        <dbReference type="Google" id="ProtNLM"/>
    </source>
</evidence>
<organism evidence="3 4">
    <name type="scientific">Hyperthermus butylicus (strain DSM 5456 / JCM 9403 / PLM1-5)</name>
    <dbReference type="NCBI Taxonomy" id="415426"/>
    <lineage>
        <taxon>Archaea</taxon>
        <taxon>Thermoproteota</taxon>
        <taxon>Thermoprotei</taxon>
        <taxon>Desulfurococcales</taxon>
        <taxon>Pyrodictiaceae</taxon>
        <taxon>Hyperthermus</taxon>
    </lineage>
</organism>
<keyword evidence="2" id="KW-1133">Transmembrane helix</keyword>
<evidence type="ECO:0000256" key="1">
    <source>
        <dbReference type="SAM" id="MobiDB-lite"/>
    </source>
</evidence>
<dbReference type="EnsemblBacteria" id="ABM80931">
    <property type="protein sequence ID" value="ABM80931"/>
    <property type="gene ID" value="Hbut_1088"/>
</dbReference>
<feature type="transmembrane region" description="Helical" evidence="2">
    <location>
        <begin position="294"/>
        <end position="312"/>
    </location>
</feature>
<dbReference type="GeneID" id="4781659"/>
<feature type="transmembrane region" description="Helical" evidence="2">
    <location>
        <begin position="261"/>
        <end position="282"/>
    </location>
</feature>
<dbReference type="RefSeq" id="WP_011822249.1">
    <property type="nucleotide sequence ID" value="NC_008818.1"/>
</dbReference>
<dbReference type="PANTHER" id="PTHR38815">
    <property type="entry name" value="HYPOTHETICAL MEMBRANE PROTEIN, CONSERVED, DUF373 FAMILY"/>
    <property type="match status" value="1"/>
</dbReference>
<dbReference type="KEGG" id="hbu:Hbut_1088"/>
<dbReference type="Proteomes" id="UP000002593">
    <property type="component" value="Chromosome"/>
</dbReference>
<feature type="transmembrane region" description="Helical" evidence="2">
    <location>
        <begin position="164"/>
        <end position="182"/>
    </location>
</feature>
<feature type="compositionally biased region" description="Polar residues" evidence="1">
    <location>
        <begin position="376"/>
        <end position="385"/>
    </location>
</feature>
<protein>
    <recommendedName>
        <fullName evidence="5">DUF373 family protein</fullName>
    </recommendedName>
</protein>
<name>A2BLS0_HYPBU</name>